<dbReference type="EMBL" id="CP070499">
    <property type="protein sequence ID" value="QSB13103.1"/>
    <property type="molecule type" value="Genomic_DNA"/>
</dbReference>
<dbReference type="Pfam" id="PF13424">
    <property type="entry name" value="TPR_12"/>
    <property type="match status" value="1"/>
</dbReference>
<feature type="compositionally biased region" description="Pro residues" evidence="1">
    <location>
        <begin position="45"/>
        <end position="58"/>
    </location>
</feature>
<dbReference type="PANTHER" id="PTHR47691:SF3">
    <property type="entry name" value="HTH-TYPE TRANSCRIPTIONAL REGULATOR RV0890C-RELATED"/>
    <property type="match status" value="1"/>
</dbReference>
<dbReference type="PRINTS" id="PR00364">
    <property type="entry name" value="DISEASERSIST"/>
</dbReference>
<evidence type="ECO:0000313" key="2">
    <source>
        <dbReference type="EMBL" id="QSB13103.1"/>
    </source>
</evidence>
<dbReference type="InterPro" id="IPR027417">
    <property type="entry name" value="P-loop_NTPase"/>
</dbReference>
<dbReference type="InterPro" id="IPR011990">
    <property type="entry name" value="TPR-like_helical_dom_sf"/>
</dbReference>
<gene>
    <name evidence="2" type="ORF">JQS43_15810</name>
</gene>
<dbReference type="Gene3D" id="1.25.40.10">
    <property type="entry name" value="Tetratricopeptide repeat domain"/>
    <property type="match status" value="2"/>
</dbReference>
<sequence length="797" mass="86915">MPADDQTEPEPSVEHLNRLETDGGAGDVVQARDVHGGVHFHQSLPPFPVTPRQLPGPPHGFVNRQSELIQLAKVAVDEAGAPRLVIIAGTAGVGKTSLALRWAHTVRSQFPDGQLYTNLRGYDPGTPATPDHVLGGFLRALGVPARALPSGVDDRAALYRSILADRRVLVLLDNAATAGQLRPLLPGAAGCLTVVTSRSRLSGLVAREGARRLQLDLLSEDDAVELLGRVVAGYRTADERAEQVELARLCARLPLALRIAGERAASRPLMPLAELIADLRDESGLWDALSTDRDDAEADAVRTVFAWSYRALPESAARMFRFLGLFPGDEFSSPVAAALAGSSTWQARRDLDALVGAHLVEDCGHDRYQFHDLLRAYANDQLTVLESEHERTEARRRVLTWYLHSADAAQQQISPFECYQLDLPSSGTLAPARFDSYHAALSWYRTESGNLVAAVRAAAAAGEHGITWRLSAVMRAIQMHQNAFDEWITTARIGAESAAVLGELAGEAEALDSLGKALFQSRVLAEAGACHRRALGIRRDLGDRFGVAVSLNALGLWELRQRRLTAAASYFAQGEAVFNELGERRWVALLRANRAETLCERGDYPEATDLLHGALAVLRDVGDRYGLGNAQYLLAWALRAVGRPAEARSAIDLAIEIATSDDIDMRLAHWLAELARIELAQDEPGEALVSSQRSAVIQRRLGDRSREAIAIDLTGQAYQHLDRHDEAAKFHRRAAAVHREFNDPWQLANSLANLATALDHLAEPDEARSCRREATALLGSFDDPVAAALRQRLSEDR</sequence>
<accession>A0A895YCD8</accession>
<dbReference type="PANTHER" id="PTHR47691">
    <property type="entry name" value="REGULATOR-RELATED"/>
    <property type="match status" value="1"/>
</dbReference>
<name>A0A895YCD8_9ACTN</name>
<proteinExistence type="predicted"/>
<feature type="region of interest" description="Disordered" evidence="1">
    <location>
        <begin position="39"/>
        <end position="60"/>
    </location>
</feature>
<keyword evidence="3" id="KW-1185">Reference proteome</keyword>
<dbReference type="SMART" id="SM00028">
    <property type="entry name" value="TPR"/>
    <property type="match status" value="5"/>
</dbReference>
<dbReference type="Proteomes" id="UP000662857">
    <property type="component" value="Chromosome"/>
</dbReference>
<dbReference type="GO" id="GO:0043531">
    <property type="term" value="F:ADP binding"/>
    <property type="evidence" value="ECO:0007669"/>
    <property type="project" value="InterPro"/>
</dbReference>
<protein>
    <submittedName>
        <fullName evidence="2">Tetratricopeptide repeat protein</fullName>
    </submittedName>
</protein>
<dbReference type="SUPFAM" id="SSF52540">
    <property type="entry name" value="P-loop containing nucleoside triphosphate hydrolases"/>
    <property type="match status" value="1"/>
</dbReference>
<evidence type="ECO:0000313" key="3">
    <source>
        <dbReference type="Proteomes" id="UP000662857"/>
    </source>
</evidence>
<dbReference type="RefSeq" id="WP_239675169.1">
    <property type="nucleotide sequence ID" value="NZ_CP070499.1"/>
</dbReference>
<dbReference type="SUPFAM" id="SSF48452">
    <property type="entry name" value="TPR-like"/>
    <property type="match status" value="2"/>
</dbReference>
<reference evidence="2" key="1">
    <citation type="submission" date="2021-02" db="EMBL/GenBank/DDBJ databases">
        <title>Natrosporangium hydrolyticum gen. nov., sp. nov, a haloalkaliphilic actinobacterium from a soda solonchak soil.</title>
        <authorList>
            <person name="Sorokin D.Y."/>
            <person name="Khijniak T.V."/>
            <person name="Zakharycheva A.P."/>
            <person name="Boueva O.V."/>
            <person name="Ariskina E.V."/>
            <person name="Hahnke R.L."/>
            <person name="Bunk B."/>
            <person name="Sproer C."/>
            <person name="Schumann P."/>
            <person name="Evtushenko L.I."/>
            <person name="Kublanov I.V."/>
        </authorList>
    </citation>
    <scope>NUCLEOTIDE SEQUENCE</scope>
    <source>
        <strain evidence="2">DSM 106523</strain>
    </source>
</reference>
<dbReference type="Gene3D" id="3.40.50.300">
    <property type="entry name" value="P-loop containing nucleotide triphosphate hydrolases"/>
    <property type="match status" value="1"/>
</dbReference>
<evidence type="ECO:0000256" key="1">
    <source>
        <dbReference type="SAM" id="MobiDB-lite"/>
    </source>
</evidence>
<dbReference type="AlphaFoldDB" id="A0A895YCD8"/>
<dbReference type="InterPro" id="IPR019734">
    <property type="entry name" value="TPR_rpt"/>
</dbReference>
<organism evidence="2 3">
    <name type="scientific">Natronosporangium hydrolyticum</name>
    <dbReference type="NCBI Taxonomy" id="2811111"/>
    <lineage>
        <taxon>Bacteria</taxon>
        <taxon>Bacillati</taxon>
        <taxon>Actinomycetota</taxon>
        <taxon>Actinomycetes</taxon>
        <taxon>Micromonosporales</taxon>
        <taxon>Micromonosporaceae</taxon>
        <taxon>Natronosporangium</taxon>
    </lineage>
</organism>
<dbReference type="KEGG" id="nhy:JQS43_15810"/>